<reference evidence="7 8" key="2">
    <citation type="submission" date="2019-01" db="EMBL/GenBank/DDBJ databases">
        <title>Motilimonas pumilus sp. nov., isolated from the gut of sea cucumber (Apostichopus japonicus).</title>
        <authorList>
            <person name="Wang F.-Q."/>
            <person name="Ren L.-H."/>
            <person name="Lin Y.-W."/>
            <person name="Sun G.-H."/>
            <person name="Du Z.-J."/>
            <person name="Zhao J.-X."/>
            <person name="Liu X.-J."/>
            <person name="Liu L.-J."/>
        </authorList>
    </citation>
    <scope>NUCLEOTIDE SEQUENCE [LARGE SCALE GENOMIC DNA]</scope>
    <source>
        <strain evidence="7 8">PLHSC7-2</strain>
    </source>
</reference>
<dbReference type="PROSITE" id="PS51192">
    <property type="entry name" value="HELICASE_ATP_BIND_1"/>
    <property type="match status" value="1"/>
</dbReference>
<keyword evidence="4" id="KW-0067">ATP-binding</keyword>
<dbReference type="GO" id="GO:0016787">
    <property type="term" value="F:hydrolase activity"/>
    <property type="evidence" value="ECO:0007669"/>
    <property type="project" value="UniProtKB-KW"/>
</dbReference>
<dbReference type="PANTHER" id="PTHR47961:SF6">
    <property type="entry name" value="DNA-DIRECTED DNA POLYMERASE"/>
    <property type="match status" value="1"/>
</dbReference>
<keyword evidence="1" id="KW-0547">Nucleotide-binding</keyword>
<dbReference type="Pfam" id="PF00270">
    <property type="entry name" value="DEAD"/>
    <property type="match status" value="1"/>
</dbReference>
<dbReference type="RefSeq" id="WP_119912577.1">
    <property type="nucleotide sequence ID" value="NZ_QZCH01000065.1"/>
</dbReference>
<dbReference type="EMBL" id="QZCH01000065">
    <property type="protein sequence ID" value="RJG36862.1"/>
    <property type="molecule type" value="Genomic_DNA"/>
</dbReference>
<organism evidence="7 8">
    <name type="scientific">Motilimonas pumila</name>
    <dbReference type="NCBI Taxonomy" id="2303987"/>
    <lineage>
        <taxon>Bacteria</taxon>
        <taxon>Pseudomonadati</taxon>
        <taxon>Pseudomonadota</taxon>
        <taxon>Gammaproteobacteria</taxon>
        <taxon>Alteromonadales</taxon>
        <taxon>Alteromonadales genera incertae sedis</taxon>
        <taxon>Motilimonas</taxon>
    </lineage>
</organism>
<dbReference type="InterPro" id="IPR014001">
    <property type="entry name" value="Helicase_ATP-bd"/>
</dbReference>
<dbReference type="SUPFAM" id="SSF52540">
    <property type="entry name" value="P-loop containing nucleoside triphosphate hydrolases"/>
    <property type="match status" value="2"/>
</dbReference>
<comment type="caution">
    <text evidence="7">The sequence shown here is derived from an EMBL/GenBank/DDBJ whole genome shotgun (WGS) entry which is preliminary data.</text>
</comment>
<evidence type="ECO:0000259" key="5">
    <source>
        <dbReference type="PROSITE" id="PS51192"/>
    </source>
</evidence>
<dbReference type="GO" id="GO:0003676">
    <property type="term" value="F:nucleic acid binding"/>
    <property type="evidence" value="ECO:0007669"/>
    <property type="project" value="InterPro"/>
</dbReference>
<dbReference type="Gene3D" id="3.40.50.300">
    <property type="entry name" value="P-loop containing nucleotide triphosphate hydrolases"/>
    <property type="match status" value="2"/>
</dbReference>
<dbReference type="InterPro" id="IPR001650">
    <property type="entry name" value="Helicase_C-like"/>
</dbReference>
<dbReference type="Proteomes" id="UP000283255">
    <property type="component" value="Unassembled WGS sequence"/>
</dbReference>
<protein>
    <submittedName>
        <fullName evidence="7">DEAD/DEAH box helicase</fullName>
    </submittedName>
</protein>
<evidence type="ECO:0000256" key="3">
    <source>
        <dbReference type="ARBA" id="ARBA00022806"/>
    </source>
</evidence>
<evidence type="ECO:0000259" key="6">
    <source>
        <dbReference type="PROSITE" id="PS51194"/>
    </source>
</evidence>
<evidence type="ECO:0000256" key="4">
    <source>
        <dbReference type="ARBA" id="ARBA00022840"/>
    </source>
</evidence>
<dbReference type="GO" id="GO:0004386">
    <property type="term" value="F:helicase activity"/>
    <property type="evidence" value="ECO:0007669"/>
    <property type="project" value="UniProtKB-KW"/>
</dbReference>
<dbReference type="AlphaFoldDB" id="A0A418Y9A0"/>
<sequence>MELSTLSEKLKNSEYIEQEPFAIAKALAAIYNNSDSQSTSKIQELVLRAMDKYECFGDSKSIIDSLIRELGLFPYLNKESLSIRDMLAVEAHKACIGQEEIYFHGPQAEVYYKLISGQSVVLSAPTSFGKSLIVDALIASKRFNNIVIVVPTISLIDETRRRLSKFSPEFKVITHSLQSKSDKNIFVLTQERVLEEDFVGEVDFFVIDEFYKLSPWADGGNRCSLLNEAFYRLYKKCSHFYMLGPNIQGVAGDFIENVRFEFIKFSFSTVVTEFHDLSSNEKENTLVELCDSIDGQTIVFCSSPARANTAAELIASNISFEAHEDALKLADWLADNYHDDWVLTNALRCGVGIHHARIPRSVSQYIVDLFNAGKIKFLVCTSTLIEGVNTATKNIVCYDNKINRTNIDFFTFNNIAGRSGRMFKHFIGNVFLLAPPPTEQLPYVDIPVYSQGPDTPESLLVNMDEGDLTQQSRDRISSITEQSDLELSTIRNNKTVEPIQQIEFAKVLHINFDNWLPELLWRGYPTYDQLKFICGLIWDYFEGRKIGNRSVFSASQLAFKIGELSDQKPISLLIEEAIAYKPEEQVDVIVSRILDFRRLWANFHFPRLLRTIESIVNSVLKAKGVKSLCDYSAYSIMVENYFFDSSLVALEEYGLPLEVSAKFQALLSSEGDLDKALAALKNMEEAFGLNEVDKSFIARAQVGI</sequence>
<dbReference type="InterPro" id="IPR027417">
    <property type="entry name" value="P-loop_NTPase"/>
</dbReference>
<feature type="domain" description="Helicase C-terminal" evidence="6">
    <location>
        <begin position="285"/>
        <end position="488"/>
    </location>
</feature>
<evidence type="ECO:0000313" key="7">
    <source>
        <dbReference type="EMBL" id="RJG36862.1"/>
    </source>
</evidence>
<feature type="domain" description="Helicase ATP-binding" evidence="5">
    <location>
        <begin position="111"/>
        <end position="226"/>
    </location>
</feature>
<dbReference type="PROSITE" id="PS51194">
    <property type="entry name" value="HELICASE_CTER"/>
    <property type="match status" value="1"/>
</dbReference>
<evidence type="ECO:0000256" key="1">
    <source>
        <dbReference type="ARBA" id="ARBA00022741"/>
    </source>
</evidence>
<dbReference type="GO" id="GO:0005524">
    <property type="term" value="F:ATP binding"/>
    <property type="evidence" value="ECO:0007669"/>
    <property type="project" value="UniProtKB-KW"/>
</dbReference>
<dbReference type="Pfam" id="PF00271">
    <property type="entry name" value="Helicase_C"/>
    <property type="match status" value="1"/>
</dbReference>
<keyword evidence="3 7" id="KW-0347">Helicase</keyword>
<evidence type="ECO:0000256" key="2">
    <source>
        <dbReference type="ARBA" id="ARBA00022801"/>
    </source>
</evidence>
<dbReference type="InterPro" id="IPR011545">
    <property type="entry name" value="DEAD/DEAH_box_helicase_dom"/>
</dbReference>
<dbReference type="SMART" id="SM00490">
    <property type="entry name" value="HELICc"/>
    <property type="match status" value="1"/>
</dbReference>
<evidence type="ECO:0000313" key="8">
    <source>
        <dbReference type="Proteomes" id="UP000283255"/>
    </source>
</evidence>
<accession>A0A418Y9A0</accession>
<name>A0A418Y9A0_9GAMM</name>
<dbReference type="PANTHER" id="PTHR47961">
    <property type="entry name" value="DNA POLYMERASE THETA, PUTATIVE (AFU_ORTHOLOGUE AFUA_1G05260)-RELATED"/>
    <property type="match status" value="1"/>
</dbReference>
<dbReference type="SMART" id="SM00487">
    <property type="entry name" value="DEXDc"/>
    <property type="match status" value="1"/>
</dbReference>
<reference evidence="7 8" key="1">
    <citation type="submission" date="2018-09" db="EMBL/GenBank/DDBJ databases">
        <authorList>
            <person name="Wang F."/>
        </authorList>
    </citation>
    <scope>NUCLEOTIDE SEQUENCE [LARGE SCALE GENOMIC DNA]</scope>
    <source>
        <strain evidence="7 8">PLHSC7-2</strain>
    </source>
</reference>
<keyword evidence="8" id="KW-1185">Reference proteome</keyword>
<gene>
    <name evidence="7" type="ORF">D1Z90_20175</name>
</gene>
<dbReference type="InterPro" id="IPR050474">
    <property type="entry name" value="Hel308_SKI2-like"/>
</dbReference>
<proteinExistence type="predicted"/>
<keyword evidence="2" id="KW-0378">Hydrolase</keyword>
<dbReference type="OrthoDB" id="9815222at2"/>